<dbReference type="GO" id="GO:0009968">
    <property type="term" value="P:negative regulation of signal transduction"/>
    <property type="evidence" value="ECO:0007669"/>
    <property type="project" value="UniProtKB-KW"/>
</dbReference>
<evidence type="ECO:0000313" key="5">
    <source>
        <dbReference type="Proteomes" id="UP000000305"/>
    </source>
</evidence>
<dbReference type="CDD" id="cd00068">
    <property type="entry name" value="GGL"/>
    <property type="match status" value="1"/>
</dbReference>
<dbReference type="GO" id="GO:0043005">
    <property type="term" value="C:neuron projection"/>
    <property type="evidence" value="ECO:0000318"/>
    <property type="project" value="GO_Central"/>
</dbReference>
<dbReference type="GO" id="GO:0007212">
    <property type="term" value="P:G protein-coupled dopamine receptor signaling pathway"/>
    <property type="evidence" value="ECO:0000318"/>
    <property type="project" value="GO_Central"/>
</dbReference>
<dbReference type="SMART" id="SM01224">
    <property type="entry name" value="G_gamma"/>
    <property type="match status" value="1"/>
</dbReference>
<dbReference type="InterPro" id="IPR015898">
    <property type="entry name" value="G-protein_gamma-like_dom"/>
</dbReference>
<dbReference type="InterPro" id="IPR036284">
    <property type="entry name" value="GGL_sf"/>
</dbReference>
<protein>
    <submittedName>
        <fullName evidence="4">Uncharacterized protein</fullName>
    </submittedName>
</protein>
<dbReference type="Gene3D" id="1.10.1240.60">
    <property type="match status" value="1"/>
</dbReference>
<dbReference type="eggNOG" id="KOG3589">
    <property type="taxonomic scope" value="Eukaryota"/>
</dbReference>
<dbReference type="FunCoup" id="E9FWE5">
    <property type="interactions" value="139"/>
</dbReference>
<accession>E9FWE5</accession>
<dbReference type="HOGENOM" id="CLU_025092_4_0_1"/>
<dbReference type="InParanoid" id="E9FWE5"/>
<reference evidence="4 5" key="1">
    <citation type="journal article" date="2011" name="Science">
        <title>The ecoresponsive genome of Daphnia pulex.</title>
        <authorList>
            <person name="Colbourne J.K."/>
            <person name="Pfrender M.E."/>
            <person name="Gilbert D."/>
            <person name="Thomas W.K."/>
            <person name="Tucker A."/>
            <person name="Oakley T.H."/>
            <person name="Tokishita S."/>
            <person name="Aerts A."/>
            <person name="Arnold G.J."/>
            <person name="Basu M.K."/>
            <person name="Bauer D.J."/>
            <person name="Caceres C.E."/>
            <person name="Carmel L."/>
            <person name="Casola C."/>
            <person name="Choi J.H."/>
            <person name="Detter J.C."/>
            <person name="Dong Q."/>
            <person name="Dusheyko S."/>
            <person name="Eads B.D."/>
            <person name="Frohlich T."/>
            <person name="Geiler-Samerotte K.A."/>
            <person name="Gerlach D."/>
            <person name="Hatcher P."/>
            <person name="Jogdeo S."/>
            <person name="Krijgsveld J."/>
            <person name="Kriventseva E.V."/>
            <person name="Kultz D."/>
            <person name="Laforsch C."/>
            <person name="Lindquist E."/>
            <person name="Lopez J."/>
            <person name="Manak J.R."/>
            <person name="Muller J."/>
            <person name="Pangilinan J."/>
            <person name="Patwardhan R.P."/>
            <person name="Pitluck S."/>
            <person name="Pritham E.J."/>
            <person name="Rechtsteiner A."/>
            <person name="Rho M."/>
            <person name="Rogozin I.B."/>
            <person name="Sakarya O."/>
            <person name="Salamov A."/>
            <person name="Schaack S."/>
            <person name="Shapiro H."/>
            <person name="Shiga Y."/>
            <person name="Skalitzky C."/>
            <person name="Smith Z."/>
            <person name="Souvorov A."/>
            <person name="Sung W."/>
            <person name="Tang Z."/>
            <person name="Tsuchiya D."/>
            <person name="Tu H."/>
            <person name="Vos H."/>
            <person name="Wang M."/>
            <person name="Wolf Y.I."/>
            <person name="Yamagata H."/>
            <person name="Yamada T."/>
            <person name="Ye Y."/>
            <person name="Shaw J.R."/>
            <person name="Andrews J."/>
            <person name="Crease T.J."/>
            <person name="Tang H."/>
            <person name="Lucas S.M."/>
            <person name="Robertson H.M."/>
            <person name="Bork P."/>
            <person name="Koonin E.V."/>
            <person name="Zdobnov E.M."/>
            <person name="Grigoriev I.V."/>
            <person name="Lynch M."/>
            <person name="Boore J.L."/>
        </authorList>
    </citation>
    <scope>NUCLEOTIDE SEQUENCE [LARGE SCALE GENOMIC DNA]</scope>
</reference>
<keyword evidence="1" id="KW-0734">Signal transduction inhibitor</keyword>
<dbReference type="Gene3D" id="4.10.260.10">
    <property type="entry name" value="Transducin (heterotrimeric G protein), gamma chain"/>
    <property type="match status" value="1"/>
</dbReference>
<dbReference type="Pfam" id="PF00610">
    <property type="entry name" value="DEP"/>
    <property type="match status" value="1"/>
</dbReference>
<dbReference type="PRINTS" id="PR01301">
    <property type="entry name" value="RGSPROTEIN"/>
</dbReference>
<dbReference type="PANTHER" id="PTHR45746">
    <property type="entry name" value="LP21163P"/>
    <property type="match status" value="1"/>
</dbReference>
<dbReference type="InterPro" id="IPR047017">
    <property type="entry name" value="RGS6/7/9/11_DHEX_sf"/>
</dbReference>
<dbReference type="AlphaFoldDB" id="E9FWE5"/>
<evidence type="ECO:0000313" key="4">
    <source>
        <dbReference type="EMBL" id="EFX88444.1"/>
    </source>
</evidence>
<gene>
    <name evidence="4" type="ORF">DAPPUDRAFT_753</name>
</gene>
<evidence type="ECO:0000259" key="3">
    <source>
        <dbReference type="PROSITE" id="PS50186"/>
    </source>
</evidence>
<dbReference type="GO" id="GO:0005886">
    <property type="term" value="C:plasma membrane"/>
    <property type="evidence" value="ECO:0000318"/>
    <property type="project" value="GO_Central"/>
</dbReference>
<dbReference type="InterPro" id="IPR016137">
    <property type="entry name" value="RGS"/>
</dbReference>
<dbReference type="SUPFAM" id="SSF48097">
    <property type="entry name" value="Regulator of G-protein signaling, RGS"/>
    <property type="match status" value="1"/>
</dbReference>
<dbReference type="FunFam" id="1.10.167.10:FF:000001">
    <property type="entry name" value="Putative regulator of g-protein signaling 12"/>
    <property type="match status" value="1"/>
</dbReference>
<dbReference type="InterPro" id="IPR036390">
    <property type="entry name" value="WH_DNA-bd_sf"/>
</dbReference>
<dbReference type="SUPFAM" id="SSF48670">
    <property type="entry name" value="Transducin (heterotrimeric G protein), gamma chain"/>
    <property type="match status" value="1"/>
</dbReference>
<dbReference type="PROSITE" id="PS50186">
    <property type="entry name" value="DEP"/>
    <property type="match status" value="1"/>
</dbReference>
<dbReference type="SUPFAM" id="SSF46785">
    <property type="entry name" value="Winged helix' DNA-binding domain"/>
    <property type="match status" value="1"/>
</dbReference>
<dbReference type="GO" id="GO:0005096">
    <property type="term" value="F:GTPase activator activity"/>
    <property type="evidence" value="ECO:0000318"/>
    <property type="project" value="GO_Central"/>
</dbReference>
<proteinExistence type="predicted"/>
<name>E9FWE5_DAPPU</name>
<dbReference type="PANTHER" id="PTHR45746:SF5">
    <property type="entry name" value="REGULATOR OF G-PROTEIN SIGNALING 7"/>
    <property type="match status" value="1"/>
</dbReference>
<dbReference type="InterPro" id="IPR047016">
    <property type="entry name" value="RGS6/7/9/11"/>
</dbReference>
<evidence type="ECO:0000256" key="1">
    <source>
        <dbReference type="ARBA" id="ARBA00022700"/>
    </source>
</evidence>
<dbReference type="SMART" id="SM00224">
    <property type="entry name" value="GGL"/>
    <property type="match status" value="1"/>
</dbReference>
<dbReference type="Pfam" id="PF18148">
    <property type="entry name" value="RGS_DHEX"/>
    <property type="match status" value="1"/>
</dbReference>
<dbReference type="SMART" id="SM00315">
    <property type="entry name" value="RGS"/>
    <property type="match status" value="1"/>
</dbReference>
<dbReference type="PhylomeDB" id="E9FWE5"/>
<dbReference type="GO" id="GO:0005737">
    <property type="term" value="C:cytoplasm"/>
    <property type="evidence" value="ECO:0000318"/>
    <property type="project" value="GO_Central"/>
</dbReference>
<evidence type="ECO:0000259" key="2">
    <source>
        <dbReference type="PROSITE" id="PS50132"/>
    </source>
</evidence>
<dbReference type="InterPro" id="IPR036388">
    <property type="entry name" value="WH-like_DNA-bd_sf"/>
</dbReference>
<dbReference type="Proteomes" id="UP000000305">
    <property type="component" value="Unassembled WGS sequence"/>
</dbReference>
<dbReference type="InterPro" id="IPR036305">
    <property type="entry name" value="RGS_sf"/>
</dbReference>
<feature type="non-terminal residue" evidence="4">
    <location>
        <position position="446"/>
    </location>
</feature>
<dbReference type="OMA" id="WISDEAS"/>
<dbReference type="PROSITE" id="PS50132">
    <property type="entry name" value="RGS"/>
    <property type="match status" value="1"/>
</dbReference>
<keyword evidence="5" id="KW-1185">Reference proteome</keyword>
<organism evidence="4 5">
    <name type="scientific">Daphnia pulex</name>
    <name type="common">Water flea</name>
    <dbReference type="NCBI Taxonomy" id="6669"/>
    <lineage>
        <taxon>Eukaryota</taxon>
        <taxon>Metazoa</taxon>
        <taxon>Ecdysozoa</taxon>
        <taxon>Arthropoda</taxon>
        <taxon>Crustacea</taxon>
        <taxon>Branchiopoda</taxon>
        <taxon>Diplostraca</taxon>
        <taxon>Cladocera</taxon>
        <taxon>Anomopoda</taxon>
        <taxon>Daphniidae</taxon>
        <taxon>Daphnia</taxon>
    </lineage>
</organism>
<dbReference type="STRING" id="6669.E9FWE5"/>
<sequence length="446" mass="51438">RPLVFDKMESLVREMQDPENGVPVRSQKLFLTSIPSAFMGYDMIEWLMERLNIEDSVEAIHMANLLCQHGYFFPVGECNKNLSVKDDSSLYRFQTPYYWASQNHSPENSEYVIYLYKRSLRNKQKHGLEEYELEALSRLKRQMAHKWEFIVMQAEEQVRLAKDRKKGDKIVTDSQERAYWRAYRPPPSFLNCLEQPPFPTNSSWISLAPSSNQRDDSAGASCTTASGQLVRARIKVSVAAETLQQHCATYSEYDPFLHTPQPSNPWLSDDPTYWILNAAAVEVPTEKRAKRWAISIEDLVTDQTGLQELTNYLRKEYSHENIRFWLATNQLRSGPASKILHRVQEIYQEFLAPGAPCEINIDGRTMDIVQHEMKRPSRFTFDKAAEHVYNLLLKKDCYPRFVRSDHYKQLLANALQPCQKKRFFSFGATGKKKSIVAATSGVSGIG</sequence>
<dbReference type="SMART" id="SM00049">
    <property type="entry name" value="DEP"/>
    <property type="match status" value="1"/>
</dbReference>
<feature type="non-terminal residue" evidence="4">
    <location>
        <position position="1"/>
    </location>
</feature>
<dbReference type="Gene3D" id="1.10.10.10">
    <property type="entry name" value="Winged helix-like DNA-binding domain superfamily/Winged helix DNA-binding domain"/>
    <property type="match status" value="1"/>
</dbReference>
<feature type="domain" description="DEP" evidence="3">
    <location>
        <begin position="18"/>
        <end position="95"/>
    </location>
</feature>
<dbReference type="KEGG" id="dpx:DAPPUDRAFT_753"/>
<dbReference type="EMBL" id="GL732526">
    <property type="protein sequence ID" value="EFX88444.1"/>
    <property type="molecule type" value="Genomic_DNA"/>
</dbReference>
<dbReference type="GO" id="GO:0035556">
    <property type="term" value="P:intracellular signal transduction"/>
    <property type="evidence" value="ECO:0007669"/>
    <property type="project" value="InterPro"/>
</dbReference>
<dbReference type="Pfam" id="PF00631">
    <property type="entry name" value="G-gamma"/>
    <property type="match status" value="1"/>
</dbReference>
<dbReference type="InterPro" id="IPR040759">
    <property type="entry name" value="RGS_DHEX"/>
</dbReference>
<dbReference type="Gene3D" id="1.10.167.10">
    <property type="entry name" value="Regulator of G-protein Signalling 4, domain 2"/>
    <property type="match status" value="1"/>
</dbReference>
<dbReference type="CDD" id="cd04450">
    <property type="entry name" value="DEP_RGS7-like"/>
    <property type="match status" value="1"/>
</dbReference>
<dbReference type="InterPro" id="IPR044926">
    <property type="entry name" value="RGS_subdomain_2"/>
</dbReference>
<dbReference type="Pfam" id="PF00615">
    <property type="entry name" value="RGS"/>
    <property type="match status" value="1"/>
</dbReference>
<dbReference type="GO" id="GO:0008277">
    <property type="term" value="P:regulation of G protein-coupled receptor signaling pathway"/>
    <property type="evidence" value="ECO:0007669"/>
    <property type="project" value="InterPro"/>
</dbReference>
<dbReference type="InterPro" id="IPR000591">
    <property type="entry name" value="DEP_dom"/>
</dbReference>
<feature type="domain" description="RGS" evidence="2">
    <location>
        <begin position="295"/>
        <end position="411"/>
    </location>
</feature>
<dbReference type="OrthoDB" id="196547at2759"/>